<dbReference type="GeneID" id="110237294"/>
<reference evidence="4" key="1">
    <citation type="submission" date="2022-11" db="UniProtKB">
        <authorList>
            <consortium name="EnsemblMetazoa"/>
        </authorList>
    </citation>
    <scope>IDENTIFICATION</scope>
</reference>
<feature type="chain" id="PRO_5036931042" evidence="3">
    <location>
        <begin position="20"/>
        <end position="158"/>
    </location>
</feature>
<dbReference type="KEGG" id="epa:110237294"/>
<accession>A0A913X4R5</accession>
<dbReference type="EnsemblMetazoa" id="XM_021042885.2">
    <property type="protein sequence ID" value="XP_020898544.1"/>
    <property type="gene ID" value="LOC110237294"/>
</dbReference>
<feature type="compositionally biased region" description="Polar residues" evidence="1">
    <location>
        <begin position="108"/>
        <end position="117"/>
    </location>
</feature>
<dbReference type="Proteomes" id="UP000887567">
    <property type="component" value="Unplaced"/>
</dbReference>
<proteinExistence type="predicted"/>
<feature type="compositionally biased region" description="Polar residues" evidence="1">
    <location>
        <begin position="73"/>
        <end position="84"/>
    </location>
</feature>
<sequence length="158" mass="17542">MLYLLTLFSASESFQGCQGCQVSVIVLGVLFGVSLIFNVIFVGCFIWSHLTEKKRQTKKSENTDDEAEHMNTFAVQEQPTSPDEQNVVQYELVGNCREQEPANTTMYQSVSPHTDTYSSLSPSTKLPPKPAGITTSGIYQDIPATSQQYQSLDSFSRV</sequence>
<feature type="region of interest" description="Disordered" evidence="1">
    <location>
        <begin position="108"/>
        <end position="137"/>
    </location>
</feature>
<evidence type="ECO:0000256" key="2">
    <source>
        <dbReference type="SAM" id="Phobius"/>
    </source>
</evidence>
<evidence type="ECO:0000313" key="5">
    <source>
        <dbReference type="Proteomes" id="UP000887567"/>
    </source>
</evidence>
<keyword evidence="2" id="KW-0812">Transmembrane</keyword>
<evidence type="ECO:0000256" key="1">
    <source>
        <dbReference type="SAM" id="MobiDB-lite"/>
    </source>
</evidence>
<keyword evidence="5" id="KW-1185">Reference proteome</keyword>
<feature type="signal peptide" evidence="3">
    <location>
        <begin position="1"/>
        <end position="19"/>
    </location>
</feature>
<keyword evidence="2" id="KW-1133">Transmembrane helix</keyword>
<keyword evidence="3" id="KW-0732">Signal</keyword>
<protein>
    <submittedName>
        <fullName evidence="4">Uncharacterized protein</fullName>
    </submittedName>
</protein>
<dbReference type="AlphaFoldDB" id="A0A913X4R5"/>
<feature type="region of interest" description="Disordered" evidence="1">
    <location>
        <begin position="55"/>
        <end position="84"/>
    </location>
</feature>
<evidence type="ECO:0000313" key="4">
    <source>
        <dbReference type="EnsemblMetazoa" id="XP_020898544.1"/>
    </source>
</evidence>
<organism evidence="4 5">
    <name type="scientific">Exaiptasia diaphana</name>
    <name type="common">Tropical sea anemone</name>
    <name type="synonym">Aiptasia pulchella</name>
    <dbReference type="NCBI Taxonomy" id="2652724"/>
    <lineage>
        <taxon>Eukaryota</taxon>
        <taxon>Metazoa</taxon>
        <taxon>Cnidaria</taxon>
        <taxon>Anthozoa</taxon>
        <taxon>Hexacorallia</taxon>
        <taxon>Actiniaria</taxon>
        <taxon>Aiptasiidae</taxon>
        <taxon>Exaiptasia</taxon>
    </lineage>
</organism>
<name>A0A913X4R5_EXADI</name>
<feature type="transmembrane region" description="Helical" evidence="2">
    <location>
        <begin position="25"/>
        <end position="50"/>
    </location>
</feature>
<keyword evidence="2" id="KW-0472">Membrane</keyword>
<dbReference type="RefSeq" id="XP_020898544.1">
    <property type="nucleotide sequence ID" value="XM_021042885.2"/>
</dbReference>
<dbReference type="OrthoDB" id="10444310at2759"/>
<evidence type="ECO:0000256" key="3">
    <source>
        <dbReference type="SAM" id="SignalP"/>
    </source>
</evidence>